<evidence type="ECO:0000256" key="2">
    <source>
        <dbReference type="ARBA" id="ARBA00006622"/>
    </source>
</evidence>
<dbReference type="InterPro" id="IPR005213">
    <property type="entry name" value="HGWP_repeat"/>
</dbReference>
<evidence type="ECO:0000313" key="8">
    <source>
        <dbReference type="EMBL" id="AAV44067.1"/>
    </source>
</evidence>
<keyword evidence="5" id="KW-0560">Oxidoreductase</keyword>
<dbReference type="GO" id="GO:0017172">
    <property type="term" value="F:cysteine dioxygenase activity"/>
    <property type="evidence" value="ECO:0007669"/>
    <property type="project" value="UniProtKB-EC"/>
</dbReference>
<comment type="similarity">
    <text evidence="2">Belongs to the cysteine dioxygenase family.</text>
</comment>
<keyword evidence="4" id="KW-0479">Metal-binding</keyword>
<dbReference type="PANTHER" id="PTHR22966">
    <property type="entry name" value="2-AMINOETHANETHIOL DIOXYGENASE"/>
    <property type="match status" value="1"/>
</dbReference>
<comment type="cofactor">
    <cofactor evidence="1">
        <name>Fe(2+)</name>
        <dbReference type="ChEBI" id="CHEBI:29033"/>
    </cofactor>
</comment>
<dbReference type="PANTHER" id="PTHR22966:SF29">
    <property type="entry name" value="PLANT CYSTEINE OXIDASE 3"/>
    <property type="match status" value="1"/>
</dbReference>
<dbReference type="GO" id="GO:0046872">
    <property type="term" value="F:metal ion binding"/>
    <property type="evidence" value="ECO:0007669"/>
    <property type="project" value="UniProtKB-KW"/>
</dbReference>
<dbReference type="AlphaFoldDB" id="Q5W6H3"/>
<gene>
    <name evidence="8" type="ORF">OSJNBa0077J17.5</name>
</gene>
<evidence type="ECO:0000313" key="9">
    <source>
        <dbReference type="Proteomes" id="UP000000763"/>
    </source>
</evidence>
<reference evidence="9" key="1">
    <citation type="journal article" date="2005" name="Nature">
        <title>The map-based sequence of the rice genome.</title>
        <authorList>
            <consortium name="International rice genome sequencing project (IRGSP)"/>
            <person name="Matsumoto T."/>
            <person name="Wu J."/>
            <person name="Kanamori H."/>
            <person name="Katayose Y."/>
            <person name="Fujisawa M."/>
            <person name="Namiki N."/>
            <person name="Mizuno H."/>
            <person name="Yamamoto K."/>
            <person name="Antonio B.A."/>
            <person name="Baba T."/>
            <person name="Sakata K."/>
            <person name="Nagamura Y."/>
            <person name="Aoki H."/>
            <person name="Arikawa K."/>
            <person name="Arita K."/>
            <person name="Bito T."/>
            <person name="Chiden Y."/>
            <person name="Fujitsuka N."/>
            <person name="Fukunaka R."/>
            <person name="Hamada M."/>
            <person name="Harada C."/>
            <person name="Hayashi A."/>
            <person name="Hijishita S."/>
            <person name="Honda M."/>
            <person name="Hosokawa S."/>
            <person name="Ichikawa Y."/>
            <person name="Idonuma A."/>
            <person name="Iijima M."/>
            <person name="Ikeda M."/>
            <person name="Ikeno M."/>
            <person name="Ito K."/>
            <person name="Ito S."/>
            <person name="Ito T."/>
            <person name="Ito Y."/>
            <person name="Ito Y."/>
            <person name="Iwabuchi A."/>
            <person name="Kamiya K."/>
            <person name="Karasawa W."/>
            <person name="Kurita K."/>
            <person name="Katagiri S."/>
            <person name="Kikuta A."/>
            <person name="Kobayashi H."/>
            <person name="Kobayashi N."/>
            <person name="Machita K."/>
            <person name="Maehara T."/>
            <person name="Masukawa M."/>
            <person name="Mizubayashi T."/>
            <person name="Mukai Y."/>
            <person name="Nagasaki H."/>
            <person name="Nagata Y."/>
            <person name="Naito S."/>
            <person name="Nakashima M."/>
            <person name="Nakama Y."/>
            <person name="Nakamichi Y."/>
            <person name="Nakamura M."/>
            <person name="Meguro A."/>
            <person name="Negishi M."/>
            <person name="Ohta I."/>
            <person name="Ohta T."/>
            <person name="Okamoto M."/>
            <person name="Ono N."/>
            <person name="Saji S."/>
            <person name="Sakaguchi M."/>
            <person name="Sakai K."/>
            <person name="Shibata M."/>
            <person name="Shimokawa T."/>
            <person name="Song J."/>
            <person name="Takazaki Y."/>
            <person name="Terasawa K."/>
            <person name="Tsugane M."/>
            <person name="Tsuji K."/>
            <person name="Ueda S."/>
            <person name="Waki K."/>
            <person name="Yamagata H."/>
            <person name="Yamamoto M."/>
            <person name="Yamamoto S."/>
            <person name="Yamane H."/>
            <person name="Yoshiki S."/>
            <person name="Yoshihara R."/>
            <person name="Yukawa K."/>
            <person name="Zhong H."/>
            <person name="Yano M."/>
            <person name="Yuan Q."/>
            <person name="Ouyang S."/>
            <person name="Liu J."/>
            <person name="Jones K.M."/>
            <person name="Gansberger K."/>
            <person name="Moffat K."/>
            <person name="Hill J."/>
            <person name="Bera J."/>
            <person name="Fadrosh D."/>
            <person name="Jin S."/>
            <person name="Johri S."/>
            <person name="Kim M."/>
            <person name="Overton L."/>
            <person name="Reardon M."/>
            <person name="Tsitrin T."/>
            <person name="Vuong H."/>
            <person name="Weaver B."/>
            <person name="Ciecko A."/>
            <person name="Tallon L."/>
            <person name="Jackson J."/>
            <person name="Pai G."/>
            <person name="Aken S.V."/>
            <person name="Utterback T."/>
            <person name="Reidmuller S."/>
            <person name="Feldblyum T."/>
            <person name="Hsiao J."/>
            <person name="Zismann V."/>
            <person name="Iobst S."/>
            <person name="de Vazeille A.R."/>
            <person name="Buell C.R."/>
            <person name="Ying K."/>
            <person name="Li Y."/>
            <person name="Lu T."/>
            <person name="Huang Y."/>
            <person name="Zhao Q."/>
            <person name="Feng Q."/>
            <person name="Zhang L."/>
            <person name="Zhu J."/>
            <person name="Weng Q."/>
            <person name="Mu J."/>
            <person name="Lu Y."/>
            <person name="Fan D."/>
            <person name="Liu Y."/>
            <person name="Guan J."/>
            <person name="Zhang Y."/>
            <person name="Yu S."/>
            <person name="Liu X."/>
            <person name="Zhang Y."/>
            <person name="Hong G."/>
            <person name="Han B."/>
            <person name="Choisne N."/>
            <person name="Demange N."/>
            <person name="Orjeda G."/>
            <person name="Samain S."/>
            <person name="Cattolico L."/>
            <person name="Pelletier E."/>
            <person name="Couloux A."/>
            <person name="Segurens B."/>
            <person name="Wincker P."/>
            <person name="D'Hont A."/>
            <person name="Scarpelli C."/>
            <person name="Weissenbach J."/>
            <person name="Salanoubat M."/>
            <person name="Quetier F."/>
            <person name="Yu Y."/>
            <person name="Kim H.R."/>
            <person name="Rambo T."/>
            <person name="Currie J."/>
            <person name="Collura K."/>
            <person name="Luo M."/>
            <person name="Yang T."/>
            <person name="Ammiraju J.S.S."/>
            <person name="Engler F."/>
            <person name="Soderlund C."/>
            <person name="Wing R.A."/>
            <person name="Palmer L.E."/>
            <person name="de la Bastide M."/>
            <person name="Spiegel L."/>
            <person name="Nascimento L."/>
            <person name="Zutavern T."/>
            <person name="O'Shaughnessy A."/>
            <person name="Dike S."/>
            <person name="Dedhia N."/>
            <person name="Preston R."/>
            <person name="Balija V."/>
            <person name="McCombie W.R."/>
            <person name="Chow T."/>
            <person name="Chen H."/>
            <person name="Chung M."/>
            <person name="Chen C."/>
            <person name="Shaw J."/>
            <person name="Wu H."/>
            <person name="Hsiao K."/>
            <person name="Chao Y."/>
            <person name="Chu M."/>
            <person name="Cheng C."/>
            <person name="Hour A."/>
            <person name="Lee P."/>
            <person name="Lin S."/>
            <person name="Lin Y."/>
            <person name="Liou J."/>
            <person name="Liu S."/>
            <person name="Hsing Y."/>
            <person name="Raghuvanshi S."/>
            <person name="Mohanty A."/>
            <person name="Bharti A.K."/>
            <person name="Gaur A."/>
            <person name="Gupta V."/>
            <person name="Kumar D."/>
            <person name="Ravi V."/>
            <person name="Vij S."/>
            <person name="Kapur A."/>
            <person name="Khurana P."/>
            <person name="Khurana P."/>
            <person name="Khurana J.P."/>
            <person name="Tyagi A.K."/>
            <person name="Gaikwad K."/>
            <person name="Singh A."/>
            <person name="Dalal V."/>
            <person name="Srivastava S."/>
            <person name="Dixit A."/>
            <person name="Pal A.K."/>
            <person name="Ghazi I.A."/>
            <person name="Yadav M."/>
            <person name="Pandit A."/>
            <person name="Bhargava A."/>
            <person name="Sureshbabu K."/>
            <person name="Batra K."/>
            <person name="Sharma T.R."/>
            <person name="Mohapatra T."/>
            <person name="Singh N.K."/>
            <person name="Messing J."/>
            <person name="Nelson A.B."/>
            <person name="Fuks G."/>
            <person name="Kavchok S."/>
            <person name="Keizer G."/>
            <person name="Linton E."/>
            <person name="Llaca V."/>
            <person name="Song R."/>
            <person name="Tanyolac B."/>
            <person name="Young S."/>
            <person name="Ho-Il K."/>
            <person name="Hahn J.H."/>
            <person name="Sangsakoo G."/>
            <person name="Vanavichit A."/>
            <person name="de Mattos Luiz.A.T."/>
            <person name="Zimmer P.D."/>
            <person name="Malone G."/>
            <person name="Dellagostin O."/>
            <person name="de Oliveira A.C."/>
            <person name="Bevan M."/>
            <person name="Bancroft I."/>
            <person name="Minx P."/>
            <person name="Cordum H."/>
            <person name="Wilson R."/>
            <person name="Cheng Z."/>
            <person name="Jin W."/>
            <person name="Jiang J."/>
            <person name="Leong S.A."/>
            <person name="Iwama H."/>
            <person name="Gojobori T."/>
            <person name="Itoh T."/>
            <person name="Niimura Y."/>
            <person name="Fujii Y."/>
            <person name="Habara T."/>
            <person name="Sakai H."/>
            <person name="Sato Y."/>
            <person name="Wilson G."/>
            <person name="Kumar K."/>
            <person name="McCouch S."/>
            <person name="Juretic N."/>
            <person name="Hoen D."/>
            <person name="Wright S."/>
            <person name="Bruskiewich R."/>
            <person name="Bureau T."/>
            <person name="Miyao A."/>
            <person name="Hirochika H."/>
            <person name="Nishikawa T."/>
            <person name="Kadowaki K."/>
            <person name="Sugiura M."/>
            <person name="Burr B."/>
            <person name="Sasaki T."/>
        </authorList>
    </citation>
    <scope>NUCLEOTIDE SEQUENCE [LARGE SCALE GENOMIC DNA]</scope>
    <source>
        <strain evidence="9">cv. Nipponbare</strain>
    </source>
</reference>
<comment type="catalytic activity">
    <reaction evidence="7">
        <text>L-cysteine + O2 = 3-sulfino-L-alanine + H(+)</text>
        <dbReference type="Rhea" id="RHEA:20441"/>
        <dbReference type="ChEBI" id="CHEBI:15378"/>
        <dbReference type="ChEBI" id="CHEBI:15379"/>
        <dbReference type="ChEBI" id="CHEBI:35235"/>
        <dbReference type="ChEBI" id="CHEBI:61085"/>
        <dbReference type="EC" id="1.13.11.20"/>
    </reaction>
    <physiologicalReaction direction="left-to-right" evidence="7">
        <dbReference type="Rhea" id="RHEA:20442"/>
    </physiologicalReaction>
</comment>
<evidence type="ECO:0000256" key="1">
    <source>
        <dbReference type="ARBA" id="ARBA00001954"/>
    </source>
</evidence>
<dbReference type="Proteomes" id="UP000000763">
    <property type="component" value="Chromosome 5"/>
</dbReference>
<proteinExistence type="inferred from homology"/>
<dbReference type="Pfam" id="PF03578">
    <property type="entry name" value="HGWP"/>
    <property type="match status" value="3"/>
</dbReference>
<evidence type="ECO:0000256" key="4">
    <source>
        <dbReference type="ARBA" id="ARBA00022723"/>
    </source>
</evidence>
<accession>Q5W6H3</accession>
<dbReference type="InterPro" id="IPR012864">
    <property type="entry name" value="PCO/ADO"/>
</dbReference>
<protein>
    <recommendedName>
        <fullName evidence="3">cysteine dioxygenase</fullName>
        <ecNumber evidence="3">1.13.11.20</ecNumber>
    </recommendedName>
</protein>
<evidence type="ECO:0000256" key="3">
    <source>
        <dbReference type="ARBA" id="ARBA00013133"/>
    </source>
</evidence>
<evidence type="ECO:0000256" key="5">
    <source>
        <dbReference type="ARBA" id="ARBA00023002"/>
    </source>
</evidence>
<keyword evidence="6" id="KW-0408">Iron</keyword>
<evidence type="ECO:0000256" key="6">
    <source>
        <dbReference type="ARBA" id="ARBA00023004"/>
    </source>
</evidence>
<dbReference type="EC" id="1.13.11.20" evidence="3"/>
<organism evidence="8 9">
    <name type="scientific">Oryza sativa subsp. japonica</name>
    <name type="common">Rice</name>
    <dbReference type="NCBI Taxonomy" id="39947"/>
    <lineage>
        <taxon>Eukaryota</taxon>
        <taxon>Viridiplantae</taxon>
        <taxon>Streptophyta</taxon>
        <taxon>Embryophyta</taxon>
        <taxon>Tracheophyta</taxon>
        <taxon>Spermatophyta</taxon>
        <taxon>Magnoliopsida</taxon>
        <taxon>Liliopsida</taxon>
        <taxon>Poales</taxon>
        <taxon>Poaceae</taxon>
        <taxon>BOP clade</taxon>
        <taxon>Oryzoideae</taxon>
        <taxon>Oryzeae</taxon>
        <taxon>Oryzinae</taxon>
        <taxon>Oryza</taxon>
        <taxon>Oryza sativa</taxon>
    </lineage>
</organism>
<sequence length="150" mass="17065">MICTYHGLDAHTQAEILPSWCLRIHSWMVTPPLLGIYVFTDRLAFAVADWCFRLHGWPIMPPLLGIYDFTTGMPPSPPTGVLTYTLVTPPFMDVHVFTDWLAFATADWCFRLHGWYIMPPLLGVYDFTVSLLPSPPTGAHAYTVGWSHRR</sequence>
<reference evidence="9" key="2">
    <citation type="journal article" date="2008" name="Nucleic Acids Res.">
        <title>The rice annotation project database (RAP-DB): 2008 update.</title>
        <authorList>
            <consortium name="The rice annotation project (RAP)"/>
        </authorList>
    </citation>
    <scope>GENOME REANNOTATION</scope>
    <source>
        <strain evidence="9">cv. Nipponbare</strain>
    </source>
</reference>
<name>Q5W6H3_ORYSJ</name>
<evidence type="ECO:0000256" key="7">
    <source>
        <dbReference type="ARBA" id="ARBA00024284"/>
    </source>
</evidence>
<dbReference type="EMBL" id="AC136221">
    <property type="protein sequence ID" value="AAV44067.1"/>
    <property type="molecule type" value="Genomic_DNA"/>
</dbReference>